<dbReference type="Proteomes" id="UP001172109">
    <property type="component" value="Unassembled WGS sequence"/>
</dbReference>
<evidence type="ECO:0000313" key="1">
    <source>
        <dbReference type="EMBL" id="MDN7567001.1"/>
    </source>
</evidence>
<comment type="caution">
    <text evidence="1">The sequence shown here is derived from an EMBL/GenBank/DDBJ whole genome shotgun (WGS) entry which is preliminary data.</text>
</comment>
<reference evidence="1" key="1">
    <citation type="submission" date="2023-07" db="EMBL/GenBank/DDBJ databases">
        <title>A collection of bacterial strains from the Burkholderia cepacia Research Laboratory and Repository.</title>
        <authorList>
            <person name="Lipuma J."/>
            <person name="Spilker T."/>
            <person name="Caverly L."/>
        </authorList>
    </citation>
    <scope>NUCLEOTIDE SEQUENCE</scope>
    <source>
        <strain evidence="1">AU44979</strain>
    </source>
</reference>
<dbReference type="AlphaFoldDB" id="A0AAP4VLF2"/>
<organism evidence="1 2">
    <name type="scientific">Burkholderia contaminans</name>
    <dbReference type="NCBI Taxonomy" id="488447"/>
    <lineage>
        <taxon>Bacteria</taxon>
        <taxon>Pseudomonadati</taxon>
        <taxon>Pseudomonadota</taxon>
        <taxon>Betaproteobacteria</taxon>
        <taxon>Burkholderiales</taxon>
        <taxon>Burkholderiaceae</taxon>
        <taxon>Burkholderia</taxon>
        <taxon>Burkholderia cepacia complex</taxon>
    </lineage>
</organism>
<dbReference type="RefSeq" id="WP_124615767.1">
    <property type="nucleotide sequence ID" value="NZ_CABVQJ010000001.1"/>
</dbReference>
<gene>
    <name evidence="1" type="ORF">QZM56_21075</name>
</gene>
<protein>
    <submittedName>
        <fullName evidence="1">Uncharacterized protein</fullName>
    </submittedName>
</protein>
<proteinExistence type="predicted"/>
<name>A0AAP4VLF2_9BURK</name>
<evidence type="ECO:0000313" key="2">
    <source>
        <dbReference type="Proteomes" id="UP001172109"/>
    </source>
</evidence>
<sequence>MSFDIIAIKPTNLDAESLNAVREVSPLGDAESVRRIFEAKFPGATTGLFVNREEYSLEVTLANDPVGSAHLALRSGQAWSTSSRDQFIERLGELCRHLQCVAFAVSDNSRLAP</sequence>
<dbReference type="EMBL" id="JAUJQS010000014">
    <property type="protein sequence ID" value="MDN7567001.1"/>
    <property type="molecule type" value="Genomic_DNA"/>
</dbReference>
<accession>A0AAP4VLF2</accession>